<protein>
    <recommendedName>
        <fullName evidence="4">VCBS repeat-containing protein</fullName>
    </recommendedName>
</protein>
<keyword evidence="3" id="KW-1185">Reference proteome</keyword>
<proteinExistence type="predicted"/>
<dbReference type="AlphaFoldDB" id="A0A931IU37"/>
<sequence>MKIGSSSVELASSHASFQRLERREHERAWLATRRPDFDGRPTRVQVSEAGRRAAQEPAPARAAEAADPAKASAEAVRHDPKLQLLRTMLWLMFGERLPDPVADLEDPQAAVDAQELRGPEDAEVPPEAAPAPTQPPPEDWGVERTVEETRVAFESTHFSAQGVVRTADGRELRFELELELSQLHIEHSRETLRAGPVKDPLVLTFDGPAANLLGPRWDFDLDADGIKESLPGLGAGSGWLVFDRNHDGQANDGTELFGPHSGDAFADLAQLDADGNGWIDEADPAWADLKVWRPGGGLQSLSEVGVGALNLARLATPFGLSGADGSAQGQLSRSGFYLREDGRPGLLQQVDVRV</sequence>
<dbReference type="PANTHER" id="PTHR39431">
    <property type="entry name" value="FRPA/C-RELATED PROTEIN"/>
    <property type="match status" value="1"/>
</dbReference>
<feature type="compositionally biased region" description="Low complexity" evidence="1">
    <location>
        <begin position="55"/>
        <end position="74"/>
    </location>
</feature>
<evidence type="ECO:0000256" key="1">
    <source>
        <dbReference type="SAM" id="MobiDB-lite"/>
    </source>
</evidence>
<name>A0A931IU37_9BURK</name>
<accession>A0A931IU37</accession>
<feature type="compositionally biased region" description="Basic and acidic residues" evidence="1">
    <location>
        <begin position="19"/>
        <end position="41"/>
    </location>
</feature>
<dbReference type="PANTHER" id="PTHR39431:SF1">
    <property type="entry name" value="FRPA_C-RELATED PROTEIN"/>
    <property type="match status" value="1"/>
</dbReference>
<evidence type="ECO:0000313" key="3">
    <source>
        <dbReference type="Proteomes" id="UP000620139"/>
    </source>
</evidence>
<evidence type="ECO:0008006" key="4">
    <source>
        <dbReference type="Google" id="ProtNLM"/>
    </source>
</evidence>
<feature type="compositionally biased region" description="Low complexity" evidence="1">
    <location>
        <begin position="1"/>
        <end position="16"/>
    </location>
</feature>
<comment type="caution">
    <text evidence="2">The sequence shown here is derived from an EMBL/GenBank/DDBJ whole genome shotgun (WGS) entry which is preliminary data.</text>
</comment>
<gene>
    <name evidence="2" type="ORF">I7X43_03875</name>
</gene>
<dbReference type="Proteomes" id="UP000620139">
    <property type="component" value="Unassembled WGS sequence"/>
</dbReference>
<reference evidence="2" key="1">
    <citation type="submission" date="2020-12" db="EMBL/GenBank/DDBJ databases">
        <title>The genome sequence of Inhella sp. 4Y17.</title>
        <authorList>
            <person name="Liu Y."/>
        </authorList>
    </citation>
    <scope>NUCLEOTIDE SEQUENCE</scope>
    <source>
        <strain evidence="2">4Y10</strain>
    </source>
</reference>
<organism evidence="2 3">
    <name type="scientific">Inhella gelatinilytica</name>
    <dbReference type="NCBI Taxonomy" id="2795030"/>
    <lineage>
        <taxon>Bacteria</taxon>
        <taxon>Pseudomonadati</taxon>
        <taxon>Pseudomonadota</taxon>
        <taxon>Betaproteobacteria</taxon>
        <taxon>Burkholderiales</taxon>
        <taxon>Sphaerotilaceae</taxon>
        <taxon>Inhella</taxon>
    </lineage>
</organism>
<feature type="region of interest" description="Disordered" evidence="1">
    <location>
        <begin position="1"/>
        <end position="74"/>
    </location>
</feature>
<feature type="region of interest" description="Disordered" evidence="1">
    <location>
        <begin position="108"/>
        <end position="140"/>
    </location>
</feature>
<dbReference type="RefSeq" id="WP_198099567.1">
    <property type="nucleotide sequence ID" value="NZ_JAEDAL010000001.1"/>
</dbReference>
<dbReference type="EMBL" id="JAEDAL010000001">
    <property type="protein sequence ID" value="MBH9551982.1"/>
    <property type="molecule type" value="Genomic_DNA"/>
</dbReference>
<feature type="compositionally biased region" description="Pro residues" evidence="1">
    <location>
        <begin position="127"/>
        <end position="138"/>
    </location>
</feature>
<evidence type="ECO:0000313" key="2">
    <source>
        <dbReference type="EMBL" id="MBH9551982.1"/>
    </source>
</evidence>